<accession>A0ACB9ZA76</accession>
<comment type="caution">
    <text evidence="1">The sequence shown here is derived from an EMBL/GenBank/DDBJ whole genome shotgun (WGS) entry which is preliminary data.</text>
</comment>
<evidence type="ECO:0000313" key="1">
    <source>
        <dbReference type="EMBL" id="KAI4868065.1"/>
    </source>
</evidence>
<gene>
    <name evidence="1" type="ORF">F4820DRAFT_411367</name>
</gene>
<reference evidence="1 2" key="1">
    <citation type="journal article" date="2022" name="New Phytol.">
        <title>Ecological generalism drives hyperdiversity of secondary metabolite gene clusters in xylarialean endophytes.</title>
        <authorList>
            <person name="Franco M.E.E."/>
            <person name="Wisecaver J.H."/>
            <person name="Arnold A.E."/>
            <person name="Ju Y.M."/>
            <person name="Slot J.C."/>
            <person name="Ahrendt S."/>
            <person name="Moore L.P."/>
            <person name="Eastman K.E."/>
            <person name="Scott K."/>
            <person name="Konkel Z."/>
            <person name="Mondo S.J."/>
            <person name="Kuo A."/>
            <person name="Hayes R.D."/>
            <person name="Haridas S."/>
            <person name="Andreopoulos B."/>
            <person name="Riley R."/>
            <person name="LaButti K."/>
            <person name="Pangilinan J."/>
            <person name="Lipzen A."/>
            <person name="Amirebrahimi M."/>
            <person name="Yan J."/>
            <person name="Adam C."/>
            <person name="Keymanesh K."/>
            <person name="Ng V."/>
            <person name="Louie K."/>
            <person name="Northen T."/>
            <person name="Drula E."/>
            <person name="Henrissat B."/>
            <person name="Hsieh H.M."/>
            <person name="Youens-Clark K."/>
            <person name="Lutzoni F."/>
            <person name="Miadlikowska J."/>
            <person name="Eastwood D.C."/>
            <person name="Hamelin R.C."/>
            <person name="Grigoriev I.V."/>
            <person name="U'Ren J.M."/>
        </authorList>
    </citation>
    <scope>NUCLEOTIDE SEQUENCE [LARGE SCALE GENOMIC DNA]</scope>
    <source>
        <strain evidence="1 2">CBS 119005</strain>
    </source>
</reference>
<protein>
    <submittedName>
        <fullName evidence="1">Uncharacterized protein</fullName>
    </submittedName>
</protein>
<proteinExistence type="predicted"/>
<dbReference type="EMBL" id="MU393441">
    <property type="protein sequence ID" value="KAI4868065.1"/>
    <property type="molecule type" value="Genomic_DNA"/>
</dbReference>
<organism evidence="1 2">
    <name type="scientific">Hypoxylon rubiginosum</name>
    <dbReference type="NCBI Taxonomy" id="110542"/>
    <lineage>
        <taxon>Eukaryota</taxon>
        <taxon>Fungi</taxon>
        <taxon>Dikarya</taxon>
        <taxon>Ascomycota</taxon>
        <taxon>Pezizomycotina</taxon>
        <taxon>Sordariomycetes</taxon>
        <taxon>Xylariomycetidae</taxon>
        <taxon>Xylariales</taxon>
        <taxon>Hypoxylaceae</taxon>
        <taxon>Hypoxylon</taxon>
    </lineage>
</organism>
<name>A0ACB9ZA76_9PEZI</name>
<sequence>MRCHLYVYILDALGRIYNQEFSFPIITFFPLRVDVTITYFSYSEVKVIRLLASNYRFISSLIQSLLGITTIRYYSQKFTKR</sequence>
<dbReference type="Proteomes" id="UP001497700">
    <property type="component" value="Unassembled WGS sequence"/>
</dbReference>
<keyword evidence="2" id="KW-1185">Reference proteome</keyword>
<evidence type="ECO:0000313" key="2">
    <source>
        <dbReference type="Proteomes" id="UP001497700"/>
    </source>
</evidence>